<evidence type="ECO:0000313" key="6">
    <source>
        <dbReference type="RefSeq" id="XP_018101615.1"/>
    </source>
</evidence>
<evidence type="ECO:0000313" key="7">
    <source>
        <dbReference type="Xenbase" id="XB-GENE-6486173"/>
    </source>
</evidence>
<dbReference type="InterPro" id="IPR028728">
    <property type="entry name" value="Astrin"/>
</dbReference>
<evidence type="ECO:0000256" key="1">
    <source>
        <dbReference type="SAM" id="Coils"/>
    </source>
</evidence>
<dbReference type="RefSeq" id="XP_018101612.1">
    <property type="nucleotide sequence ID" value="XM_018246123.2"/>
</dbReference>
<dbReference type="RefSeq" id="XP_018101613.1">
    <property type="nucleotide sequence ID" value="XM_018246124.2"/>
</dbReference>
<feature type="coiled-coil region" evidence="1">
    <location>
        <begin position="1461"/>
        <end position="1488"/>
    </location>
</feature>
<evidence type="ECO:0000313" key="3">
    <source>
        <dbReference type="RefSeq" id="XP_018101612.1"/>
    </source>
</evidence>
<reference evidence="3 4" key="1">
    <citation type="submission" date="2022-04" db="UniProtKB">
        <authorList>
            <consortium name="RefSeq"/>
        </authorList>
    </citation>
    <scope>IDENTIFICATION</scope>
    <source>
        <strain evidence="3 4">J_2021</strain>
        <tissue evidence="3 4">Erythrocytes</tissue>
    </source>
</reference>
<dbReference type="STRING" id="8355.A0A1L8HD59"/>
<dbReference type="PANTHER" id="PTHR15347:SF1">
    <property type="entry name" value="SPERM-ASSOCIATED ANTIGEN 5"/>
    <property type="match status" value="1"/>
</dbReference>
<dbReference type="OMA" id="AMRHRNI"/>
<dbReference type="Xenbase" id="XB-GENE-6486173">
    <property type="gene designation" value="spag5.L"/>
</dbReference>
<proteinExistence type="predicted"/>
<dbReference type="RefSeq" id="XP_018101614.1">
    <property type="nucleotide sequence ID" value="XM_018246125.2"/>
</dbReference>
<keyword evidence="2" id="KW-1185">Reference proteome</keyword>
<dbReference type="CTD" id="108707956"/>
<evidence type="ECO:0000313" key="5">
    <source>
        <dbReference type="RefSeq" id="XP_018101614.1"/>
    </source>
</evidence>
<protein>
    <submittedName>
        <fullName evidence="3 4">Sperm-associated antigen 5</fullName>
    </submittedName>
</protein>
<organism evidence="5">
    <name type="scientific">Xenopus laevis</name>
    <name type="common">African clawed frog</name>
    <dbReference type="NCBI Taxonomy" id="8355"/>
    <lineage>
        <taxon>Eukaryota</taxon>
        <taxon>Metazoa</taxon>
        <taxon>Chordata</taxon>
        <taxon>Craniata</taxon>
        <taxon>Vertebrata</taxon>
        <taxon>Euteleostomi</taxon>
        <taxon>Amphibia</taxon>
        <taxon>Batrachia</taxon>
        <taxon>Anura</taxon>
        <taxon>Pipoidea</taxon>
        <taxon>Pipidae</taxon>
        <taxon>Xenopodinae</taxon>
        <taxon>Xenopus</taxon>
        <taxon>Xenopus</taxon>
    </lineage>
</organism>
<dbReference type="OrthoDB" id="5972338at2759"/>
<dbReference type="Proteomes" id="UP000186698">
    <property type="component" value="Chromosome 2L"/>
</dbReference>
<gene>
    <name evidence="7" type="primary">spag5.L</name>
    <name evidence="3 4 5 6" type="synonym">LOC108707956</name>
</gene>
<dbReference type="AGR" id="Xenbase:XB-GENE-6486173"/>
<sequence length="1510" mass="169299">MWPLKTQISDENRITAMQTAQRKSLGRTPLQDLTAQSFTLSDQNNAVRTKLNLNKSPNLTVTKQDFKKNNSGNTGTSPVSIWVEPETPIPLMDNSINEVSASKSLKPISLFAKTFSTLNSDGSTAQQKSIASNNVHECLETSEPATLEKIPCLSDYVQEKFPLRYFDNDSSIPVNAGPCMHVIASLSTEVHPNEHESKTVKEETRVLKAASAPVIVPEYKSEVVSPCSSQTLDKIRESFALQLPTNTAIIASPLHTCTSKNVDFSQVAATFCISEQNDVTVPHQEIIDPSSIYFCDKLNETLSDHFNKSANCLNKPEEGQVLMSPKVEEGAPKTSELDSCNMSNGLANDTYATDNCSAASPDHVDERSLQALSTNLICIESPEQDGLGCSQIVSAKENTQPAEFDLVNDMDTNKSFQDAASVLSVAPEIEVNPDSHPTANVPLQQKSKISLHSLVQEVVCNTTFDLDCITIRDKKVDTECIEPNSIIHTKSFEDTWSHDLLVDCKTVSCKLLPEQSVGTLNMTDIADSGTDSYQTEIASAIVLREVAEGISLKNDDGCLKNEDAKVLPSVVVQSDIGQAAGTLGSFTKAHESRADSVANTRDSLLQARIFDIPILYTSALLHKMTPKLESSKLAVGTCSTPTSTSSTSTWTTPIMLLNKSMNTSWEIEKGRLSPKDNASETDALLWNFSKESFNNASREELIDRLEGTLIVVEVLSRQLQGWQQNLIGSRPSEQRESSTQTCVTYTSTEDQYYHNMYVKTMERLQIMQRCNEVEKKLQEILKESADVLISSKTSSMSLIGFAENMQEKTHEDKAHLSRMVCQARSLIADHMTLLDKMNKKMQANQLQRDEMKTCMEKAIDAKDAADQCLEDLETHSSAVIAQLQRDLETEKVLCGAVKKAYMQQLSFNEELVDFAKRAHSVCSEMEEDRVQLQTKSSQARELLSQHWLLFGTMKNKTDHAVNKYESMKTERDVAYLENNEICNQLEDMKSQSVQLETEITRFSSELSSLMEQICTLQSENDHLKRENSEKTEELSAMDSSLKLLEKELNETAIREQESKQHNKKLSAETVPRLEQELSEALQQKAALQIKIQELQMHHTSQAAAYKESIEFLEQENHVWFEQVAETESQLKKNLFALRERNLQCETQKDTISELQSELSKLKEELQSTKATANDTLSKMGKEISDSSSEASKIRDHLLCVKEQLMDTLQAEVSGASQMPETPARGLKSCSSTYMINSTKKPQSEQAKTAKNAESLWSETSAFTVVKPVTSPTADNKGETLPGVICELGEIVSNFAVSSSHVIGVKKQDIEDLKREISDLKEKLQNMNFKNLIDKRDLMEEIEILKRKNKNLEDCITSKQQCLQKLEEIVNEQEQRLLQQVSKDKVLEGMSQENATLKRSLQQCESEVLVLKDELSKNPNEAARDWMQEKLLLHKDLRKLRLMLVDTENSKSELLHRAMRHRNILEGNLARSELELKKLDDIIEKIRRTLLSIPEVVSNCEELKQVLEYIN</sequence>
<name>A0A1L8HD59_XENLA</name>
<dbReference type="GO" id="GO:0051301">
    <property type="term" value="P:cell division"/>
    <property type="evidence" value="ECO:0007669"/>
    <property type="project" value="InterPro"/>
</dbReference>
<dbReference type="PANTHER" id="PTHR15347">
    <property type="entry name" value="SPERM-ASSOCIATED ANTIGEN 5"/>
    <property type="match status" value="1"/>
</dbReference>
<dbReference type="KEGG" id="xla:108707956"/>
<feature type="coiled-coil region" evidence="1">
    <location>
        <begin position="978"/>
        <end position="1178"/>
    </location>
</feature>
<evidence type="ECO:0000313" key="4">
    <source>
        <dbReference type="RefSeq" id="XP_018101613.1"/>
    </source>
</evidence>
<dbReference type="GO" id="GO:0051988">
    <property type="term" value="P:regulation of attachment of spindle microtubules to kinetochore"/>
    <property type="evidence" value="ECO:0007669"/>
    <property type="project" value="InterPro"/>
</dbReference>
<feature type="coiled-coil region" evidence="1">
    <location>
        <begin position="1302"/>
        <end position="1413"/>
    </location>
</feature>
<dbReference type="RefSeq" id="XP_018101615.1">
    <property type="nucleotide sequence ID" value="XM_018246126.2"/>
</dbReference>
<dbReference type="PaxDb" id="8355-A0A1L8HD59"/>
<evidence type="ECO:0000313" key="2">
    <source>
        <dbReference type="Proteomes" id="UP000186698"/>
    </source>
</evidence>
<keyword evidence="1" id="KW-0175">Coiled coil</keyword>
<dbReference type="GeneID" id="108707956"/>
<accession>A0A1L8HD59</accession>
<dbReference type="Bgee" id="108707956">
    <property type="expression patterns" value="Expressed in ovary and 15 other cell types or tissues"/>
</dbReference>